<evidence type="ECO:0000313" key="13">
    <source>
        <dbReference type="Proteomes" id="UP001140094"/>
    </source>
</evidence>
<evidence type="ECO:0000256" key="6">
    <source>
        <dbReference type="ARBA" id="ARBA00023054"/>
    </source>
</evidence>
<evidence type="ECO:0000256" key="10">
    <source>
        <dbReference type="RuleBase" id="RU364128"/>
    </source>
</evidence>
<evidence type="ECO:0000256" key="9">
    <source>
        <dbReference type="ARBA" id="ARBA00024807"/>
    </source>
</evidence>
<dbReference type="GO" id="GO:0005743">
    <property type="term" value="C:mitochondrial inner membrane"/>
    <property type="evidence" value="ECO:0007669"/>
    <property type="project" value="UniProtKB-SubCell"/>
</dbReference>
<dbReference type="InterPro" id="IPR008839">
    <property type="entry name" value="MDM33_fungi"/>
</dbReference>
<name>A0A9W8HTP2_9FUNG</name>
<keyword evidence="2 10" id="KW-0812">Transmembrane</keyword>
<feature type="transmembrane region" description="Helical" evidence="10">
    <location>
        <begin position="413"/>
        <end position="433"/>
    </location>
</feature>
<keyword evidence="13" id="KW-1185">Reference proteome</keyword>
<keyword evidence="3 10" id="KW-0999">Mitochondrion inner membrane</keyword>
<feature type="compositionally biased region" description="Basic and acidic residues" evidence="11">
    <location>
        <begin position="231"/>
        <end position="241"/>
    </location>
</feature>
<protein>
    <recommendedName>
        <fullName evidence="10">Sensitive to high expression protein 9, mitochondrial</fullName>
    </recommendedName>
</protein>
<feature type="region of interest" description="Disordered" evidence="11">
    <location>
        <begin position="30"/>
        <end position="106"/>
    </location>
</feature>
<comment type="function">
    <text evidence="9">Required for the maintenance of the structure of the mitochondrial inner membrane. Involved in mitochondrial morphology. Causes growth arrest when highly overexpressed.</text>
</comment>
<feature type="compositionally biased region" description="Polar residues" evidence="11">
    <location>
        <begin position="82"/>
        <end position="92"/>
    </location>
</feature>
<keyword evidence="7 10" id="KW-0496">Mitochondrion</keyword>
<comment type="similarity">
    <text evidence="1 10">Belongs to the SHE9 family.</text>
</comment>
<evidence type="ECO:0000256" key="11">
    <source>
        <dbReference type="SAM" id="MobiDB-lite"/>
    </source>
</evidence>
<evidence type="ECO:0000256" key="1">
    <source>
        <dbReference type="ARBA" id="ARBA00007472"/>
    </source>
</evidence>
<feature type="region of interest" description="Disordered" evidence="11">
    <location>
        <begin position="124"/>
        <end position="156"/>
    </location>
</feature>
<feature type="transmembrane region" description="Helical" evidence="10">
    <location>
        <begin position="596"/>
        <end position="616"/>
    </location>
</feature>
<accession>A0A9W8HTP2</accession>
<evidence type="ECO:0000256" key="4">
    <source>
        <dbReference type="ARBA" id="ARBA00022946"/>
    </source>
</evidence>
<comment type="subunit">
    <text evidence="10">Homooligomer.</text>
</comment>
<comment type="caution">
    <text evidence="12">The sequence shown here is derived from an EMBL/GenBank/DDBJ whole genome shotgun (WGS) entry which is preliminary data.</text>
</comment>
<dbReference type="Proteomes" id="UP001140094">
    <property type="component" value="Unassembled WGS sequence"/>
</dbReference>
<keyword evidence="6" id="KW-0175">Coiled coil</keyword>
<feature type="compositionally biased region" description="Basic and acidic residues" evidence="11">
    <location>
        <begin position="33"/>
        <end position="65"/>
    </location>
</feature>
<evidence type="ECO:0000256" key="3">
    <source>
        <dbReference type="ARBA" id="ARBA00022792"/>
    </source>
</evidence>
<keyword evidence="4 10" id="KW-0809">Transit peptide</keyword>
<sequence length="617" mass="68269">MWRTRAVAGCLKSQRLQQCGRIVAVRRLSTLPSDRDTEPGSRHSPDAASGDSREASESALKKILDSARTGAASGSARTSSTQGNDTHATNKTSSSRSSTPQLPSNITARERALVPLNVIYLPPPEWHQPLKPRTRQTQQQFAGHDATKEDSARTSNIRSGKLRADTGGAYDPAELKGDATVGVGTESKGSSIIARLSRIFAPKPAAQSASDTRSKERNTDVSSESLPKASESADHKSKADLSHITAEKWQGGAAYRLLGAWRRMMDTVKTLPKDDDWVTWAGKTLNVVTGYDRVAQLKLKVETSGDQFHSARQELDKIKLQHAQTIKDRISSQREINSLLQRKHLWNEDDVARFTDLYRDEHQAESTEHKTAAELRNAESLVDKRYNELVSSIRERYHEEQVWSDKIRRASTYGTWAVLFMNIIALFMAQAIFEPRKRRKIVAGVDEKLALAMEEQQSKAAATSQALENRLAEQQKIAVQMAEHMHNMSVAISAISAKQEASSFITRTNTPSQHPSSAIDQSLFDGGAGYSDAELDMYYAQANKEHVEPKPLIPGSMIWRAVRNGREEQTTLEQQNADVHQKSRTQTYSRAEAGQLALETAAVASILVGAVTYWLAA</sequence>
<proteinExistence type="inferred from homology"/>
<reference evidence="12" key="1">
    <citation type="submission" date="2022-07" db="EMBL/GenBank/DDBJ databases">
        <title>Phylogenomic reconstructions and comparative analyses of Kickxellomycotina fungi.</title>
        <authorList>
            <person name="Reynolds N.K."/>
            <person name="Stajich J.E."/>
            <person name="Barry K."/>
            <person name="Grigoriev I.V."/>
            <person name="Crous P."/>
            <person name="Smith M.E."/>
        </authorList>
    </citation>
    <scope>NUCLEOTIDE SEQUENCE</scope>
    <source>
        <strain evidence="12">NRRL 1565</strain>
    </source>
</reference>
<evidence type="ECO:0000256" key="8">
    <source>
        <dbReference type="ARBA" id="ARBA00023136"/>
    </source>
</evidence>
<evidence type="ECO:0000256" key="5">
    <source>
        <dbReference type="ARBA" id="ARBA00022989"/>
    </source>
</evidence>
<dbReference type="PANTHER" id="PTHR31961">
    <property type="entry name" value="SENSITIVE TO HIGH EXPRESSION PROTEIN 9, MITOCHONDRIAL"/>
    <property type="match status" value="1"/>
</dbReference>
<comment type="subcellular location">
    <subcellularLocation>
        <location evidence="10">Mitochondrion inner membrane</location>
        <topology evidence="10">Multi-pass membrane protein</topology>
    </subcellularLocation>
</comment>
<gene>
    <name evidence="12" type="primary">SHE9_2</name>
    <name evidence="12" type="ORF">H4R20_004945</name>
</gene>
<dbReference type="EMBL" id="JANBUO010001479">
    <property type="protein sequence ID" value="KAJ2798094.1"/>
    <property type="molecule type" value="Genomic_DNA"/>
</dbReference>
<dbReference type="OrthoDB" id="5595506at2759"/>
<feature type="compositionally biased region" description="Low complexity" evidence="11">
    <location>
        <begin position="66"/>
        <end position="81"/>
    </location>
</feature>
<dbReference type="PANTHER" id="PTHR31961:SF3">
    <property type="entry name" value="SENSITIVE TO HIGH EXPRESSION PROTEIN 9, MITOCHONDRIAL"/>
    <property type="match status" value="1"/>
</dbReference>
<feature type="region of interest" description="Disordered" evidence="11">
    <location>
        <begin position="203"/>
        <end position="241"/>
    </location>
</feature>
<evidence type="ECO:0000256" key="7">
    <source>
        <dbReference type="ARBA" id="ARBA00023128"/>
    </source>
</evidence>
<dbReference type="AlphaFoldDB" id="A0A9W8HTP2"/>
<keyword evidence="5 10" id="KW-1133">Transmembrane helix</keyword>
<organism evidence="12 13">
    <name type="scientific">Coemansia guatemalensis</name>
    <dbReference type="NCBI Taxonomy" id="2761395"/>
    <lineage>
        <taxon>Eukaryota</taxon>
        <taxon>Fungi</taxon>
        <taxon>Fungi incertae sedis</taxon>
        <taxon>Zoopagomycota</taxon>
        <taxon>Kickxellomycotina</taxon>
        <taxon>Kickxellomycetes</taxon>
        <taxon>Kickxellales</taxon>
        <taxon>Kickxellaceae</taxon>
        <taxon>Coemansia</taxon>
    </lineage>
</organism>
<dbReference type="GO" id="GO:0007007">
    <property type="term" value="P:inner mitochondrial membrane organization"/>
    <property type="evidence" value="ECO:0007669"/>
    <property type="project" value="TreeGrafter"/>
</dbReference>
<dbReference type="Pfam" id="PF05546">
    <property type="entry name" value="She9_MDM33"/>
    <property type="match status" value="1"/>
</dbReference>
<evidence type="ECO:0000256" key="2">
    <source>
        <dbReference type="ARBA" id="ARBA00022692"/>
    </source>
</evidence>
<evidence type="ECO:0000313" key="12">
    <source>
        <dbReference type="EMBL" id="KAJ2798094.1"/>
    </source>
</evidence>
<keyword evidence="8 10" id="KW-0472">Membrane</keyword>